<dbReference type="Proteomes" id="UP000198855">
    <property type="component" value="Unassembled WGS sequence"/>
</dbReference>
<dbReference type="EMBL" id="FOMT01000001">
    <property type="protein sequence ID" value="SFD75066.1"/>
    <property type="molecule type" value="Genomic_DNA"/>
</dbReference>
<accession>A0A1I1UWE0</accession>
<sequence length="87" mass="9883">MDRKVKIAILRKYESYCYQICSYLIQREPLASRAAEAALLNAAGDVFFFTDTDETRRKKILQTSIRTSLLWVSQSSGSEVTDQSVIS</sequence>
<evidence type="ECO:0000313" key="2">
    <source>
        <dbReference type="Proteomes" id="UP000198855"/>
    </source>
</evidence>
<dbReference type="OrthoDB" id="2666124at2"/>
<proteinExistence type="predicted"/>
<dbReference type="STRING" id="1045775.SAMN05216378_1260"/>
<organism evidence="1 2">
    <name type="scientific">Paenibacillus catalpae</name>
    <dbReference type="NCBI Taxonomy" id="1045775"/>
    <lineage>
        <taxon>Bacteria</taxon>
        <taxon>Bacillati</taxon>
        <taxon>Bacillota</taxon>
        <taxon>Bacilli</taxon>
        <taxon>Bacillales</taxon>
        <taxon>Paenibacillaceae</taxon>
        <taxon>Paenibacillus</taxon>
    </lineage>
</organism>
<name>A0A1I1UWE0_9BACL</name>
<evidence type="ECO:0000313" key="1">
    <source>
        <dbReference type="EMBL" id="SFD75066.1"/>
    </source>
</evidence>
<keyword evidence="2" id="KW-1185">Reference proteome</keyword>
<dbReference type="RefSeq" id="WP_091182198.1">
    <property type="nucleotide sequence ID" value="NZ_FOMT01000001.1"/>
</dbReference>
<protein>
    <submittedName>
        <fullName evidence="1">Uncharacterized protein</fullName>
    </submittedName>
</protein>
<dbReference type="AlphaFoldDB" id="A0A1I1UWE0"/>
<gene>
    <name evidence="1" type="ORF">SAMN05216378_1260</name>
</gene>
<reference evidence="2" key="1">
    <citation type="submission" date="2016-10" db="EMBL/GenBank/DDBJ databases">
        <authorList>
            <person name="Varghese N."/>
            <person name="Submissions S."/>
        </authorList>
    </citation>
    <scope>NUCLEOTIDE SEQUENCE [LARGE SCALE GENOMIC DNA]</scope>
    <source>
        <strain evidence="2">CGMCC 1.10784</strain>
    </source>
</reference>